<dbReference type="GO" id="GO:0006654">
    <property type="term" value="P:phosphatidic acid biosynthetic process"/>
    <property type="evidence" value="ECO:0007669"/>
    <property type="project" value="TreeGrafter"/>
</dbReference>
<protein>
    <submittedName>
        <fullName evidence="5">1-acyl-sn-glycerol-3-phosphate acyltransferase</fullName>
    </submittedName>
</protein>
<evidence type="ECO:0000256" key="2">
    <source>
        <dbReference type="ARBA" id="ARBA00022679"/>
    </source>
</evidence>
<accession>A0A7X0D1X9</accession>
<dbReference type="Pfam" id="PF01553">
    <property type="entry name" value="Acyltransferase"/>
    <property type="match status" value="1"/>
</dbReference>
<dbReference type="AlphaFoldDB" id="A0A7X0D1X9"/>
<evidence type="ECO:0000256" key="1">
    <source>
        <dbReference type="ARBA" id="ARBA00005189"/>
    </source>
</evidence>
<dbReference type="EMBL" id="JACHEG010000004">
    <property type="protein sequence ID" value="MBB6163961.1"/>
    <property type="molecule type" value="Genomic_DNA"/>
</dbReference>
<reference evidence="5 6" key="1">
    <citation type="submission" date="2020-08" db="EMBL/GenBank/DDBJ databases">
        <title>Genomic Encyclopedia of Type Strains, Phase IV (KMG-IV): sequencing the most valuable type-strain genomes for metagenomic binning, comparative biology and taxonomic classification.</title>
        <authorList>
            <person name="Goeker M."/>
        </authorList>
    </citation>
    <scope>NUCLEOTIDE SEQUENCE [LARGE SCALE GENOMIC DNA]</scope>
    <source>
        <strain evidence="5 6">DSM 100734</strain>
    </source>
</reference>
<comment type="pathway">
    <text evidence="1">Lipid metabolism.</text>
</comment>
<keyword evidence="2 5" id="KW-0808">Transferase</keyword>
<dbReference type="InterPro" id="IPR002123">
    <property type="entry name" value="Plipid/glycerol_acylTrfase"/>
</dbReference>
<proteinExistence type="predicted"/>
<organism evidence="5 6">
    <name type="scientific">Rhizobium wenxiniae</name>
    <dbReference type="NCBI Taxonomy" id="1737357"/>
    <lineage>
        <taxon>Bacteria</taxon>
        <taxon>Pseudomonadati</taxon>
        <taxon>Pseudomonadota</taxon>
        <taxon>Alphaproteobacteria</taxon>
        <taxon>Hyphomicrobiales</taxon>
        <taxon>Rhizobiaceae</taxon>
        <taxon>Rhizobium/Agrobacterium group</taxon>
        <taxon>Rhizobium</taxon>
    </lineage>
</organism>
<feature type="domain" description="Phospholipid/glycerol acyltransferase" evidence="4">
    <location>
        <begin position="40"/>
        <end position="162"/>
    </location>
</feature>
<evidence type="ECO:0000313" key="5">
    <source>
        <dbReference type="EMBL" id="MBB6163961.1"/>
    </source>
</evidence>
<gene>
    <name evidence="5" type="ORF">HNQ72_003802</name>
</gene>
<keyword evidence="6" id="KW-1185">Reference proteome</keyword>
<evidence type="ECO:0000313" key="6">
    <source>
        <dbReference type="Proteomes" id="UP000547879"/>
    </source>
</evidence>
<dbReference type="PANTHER" id="PTHR10434:SF11">
    <property type="entry name" value="1-ACYL-SN-GLYCEROL-3-PHOSPHATE ACYLTRANSFERASE"/>
    <property type="match status" value="1"/>
</dbReference>
<dbReference type="CDD" id="cd07989">
    <property type="entry name" value="LPLAT_AGPAT-like"/>
    <property type="match status" value="1"/>
</dbReference>
<evidence type="ECO:0000256" key="3">
    <source>
        <dbReference type="ARBA" id="ARBA00023315"/>
    </source>
</evidence>
<evidence type="ECO:0000259" key="4">
    <source>
        <dbReference type="SMART" id="SM00563"/>
    </source>
</evidence>
<keyword evidence="3 5" id="KW-0012">Acyltransferase</keyword>
<dbReference type="Proteomes" id="UP000547879">
    <property type="component" value="Unassembled WGS sequence"/>
</dbReference>
<comment type="caution">
    <text evidence="5">The sequence shown here is derived from an EMBL/GenBank/DDBJ whole genome shotgun (WGS) entry which is preliminary data.</text>
</comment>
<dbReference type="GO" id="GO:0003841">
    <property type="term" value="F:1-acylglycerol-3-phosphate O-acyltransferase activity"/>
    <property type="evidence" value="ECO:0007669"/>
    <property type="project" value="TreeGrafter"/>
</dbReference>
<dbReference type="SMART" id="SM00563">
    <property type="entry name" value="PlsC"/>
    <property type="match status" value="1"/>
</dbReference>
<name>A0A7X0D1X9_9HYPH</name>
<dbReference type="SUPFAM" id="SSF69593">
    <property type="entry name" value="Glycerol-3-phosphate (1)-acyltransferase"/>
    <property type="match status" value="1"/>
</dbReference>
<dbReference type="RefSeq" id="WP_183994112.1">
    <property type="nucleotide sequence ID" value="NZ_BMHW01000004.1"/>
</dbReference>
<sequence length="217" mass="23978">MRGRASVLQIVSGSLLAVLARAVTGVRPIWAGSAPNGRQRIYFANHASHGDFILVSTCLTPAERSRTAAVAGADYWGSGRVRQFISRRLLRTVLVERNWVERTVDPMQVMLDALDAGQSLIFFPEGTRNMTEEALLRFRSGLYNLAAARPDVELVPCWIENMSRVLPKGALLPIPLLCRVVFGEPVALNEGEDRKIFLDRARQALLALAPQKDGNSR</sequence>
<dbReference type="PANTHER" id="PTHR10434">
    <property type="entry name" value="1-ACYL-SN-GLYCEROL-3-PHOSPHATE ACYLTRANSFERASE"/>
    <property type="match status" value="1"/>
</dbReference>